<dbReference type="FunFam" id="2.60.40.10:FF:001362">
    <property type="entry name" value="Sidekick, isoform B"/>
    <property type="match status" value="1"/>
</dbReference>
<feature type="domain" description="Ig-like" evidence="17">
    <location>
        <begin position="459"/>
        <end position="550"/>
    </location>
</feature>
<dbReference type="CDD" id="cd00063">
    <property type="entry name" value="FN3"/>
    <property type="match status" value="13"/>
</dbReference>
<dbReference type="FunFam" id="2.60.40.10:FF:000206">
    <property type="entry name" value="Sidekick cell adhesion molecule 2"/>
    <property type="match status" value="1"/>
</dbReference>
<keyword evidence="19" id="KW-1185">Reference proteome</keyword>
<dbReference type="CDD" id="cd00096">
    <property type="entry name" value="Ig"/>
    <property type="match status" value="1"/>
</dbReference>
<dbReference type="FunFam" id="2.60.40.10:FF:000271">
    <property type="entry name" value="Sidekick cell adhesion molecule 2"/>
    <property type="match status" value="1"/>
</dbReference>
<dbReference type="SMART" id="SM00060">
    <property type="entry name" value="FN3"/>
    <property type="match status" value="13"/>
</dbReference>
<dbReference type="RefSeq" id="XP_026060045.1">
    <property type="nucleotide sequence ID" value="XM_026204260.1"/>
</dbReference>
<dbReference type="SMART" id="SM00408">
    <property type="entry name" value="IGc2"/>
    <property type="match status" value="6"/>
</dbReference>
<feature type="region of interest" description="Disordered" evidence="15">
    <location>
        <begin position="1697"/>
        <end position="1716"/>
    </location>
</feature>
<reference evidence="20" key="1">
    <citation type="submission" date="2025-08" db="UniProtKB">
        <authorList>
            <consortium name="RefSeq"/>
        </authorList>
    </citation>
    <scope>IDENTIFICATION</scope>
    <source>
        <strain evidence="20">Wakin</strain>
        <tissue evidence="20">Muscle</tissue>
    </source>
</reference>
<dbReference type="FunFam" id="2.60.40.10:FF:000301">
    <property type="entry name" value="Sidekick cell adhesion molecule 2"/>
    <property type="match status" value="1"/>
</dbReference>
<dbReference type="FunFam" id="2.60.40.10:FF:000158">
    <property type="entry name" value="Sidekick cell adhesion molecule 2"/>
    <property type="match status" value="1"/>
</dbReference>
<feature type="transmembrane region" description="Helical" evidence="16">
    <location>
        <begin position="2080"/>
        <end position="2104"/>
    </location>
</feature>
<keyword evidence="11" id="KW-0325">Glycoprotein</keyword>
<evidence type="ECO:0000256" key="13">
    <source>
        <dbReference type="ARBA" id="ARBA00034103"/>
    </source>
</evidence>
<dbReference type="InterPro" id="IPR003599">
    <property type="entry name" value="Ig_sub"/>
</dbReference>
<dbReference type="InterPro" id="IPR007110">
    <property type="entry name" value="Ig-like_dom"/>
</dbReference>
<accession>A0A6P6JKB7</accession>
<dbReference type="InterPro" id="IPR036179">
    <property type="entry name" value="Ig-like_dom_sf"/>
</dbReference>
<keyword evidence="4" id="KW-0732">Signal</keyword>
<feature type="domain" description="Fibronectin type-III" evidence="18">
    <location>
        <begin position="945"/>
        <end position="1044"/>
    </location>
</feature>
<evidence type="ECO:0000256" key="15">
    <source>
        <dbReference type="SAM" id="MobiDB-lite"/>
    </source>
</evidence>
<evidence type="ECO:0000259" key="17">
    <source>
        <dbReference type="PROSITE" id="PS50835"/>
    </source>
</evidence>
<dbReference type="GO" id="GO:0098609">
    <property type="term" value="P:cell-cell adhesion"/>
    <property type="evidence" value="ECO:0007669"/>
    <property type="project" value="TreeGrafter"/>
</dbReference>
<dbReference type="InterPro" id="IPR003961">
    <property type="entry name" value="FN3_dom"/>
</dbReference>
<dbReference type="Pfam" id="PF00041">
    <property type="entry name" value="fn3"/>
    <property type="match status" value="13"/>
</dbReference>
<dbReference type="FunFam" id="2.60.40.10:FF:000253">
    <property type="entry name" value="Sidekick cell adhesion molecule 1"/>
    <property type="match status" value="1"/>
</dbReference>
<feature type="domain" description="Fibronectin type-III" evidence="18">
    <location>
        <begin position="1048"/>
        <end position="1142"/>
    </location>
</feature>
<dbReference type="Pfam" id="PF13927">
    <property type="entry name" value="Ig_3"/>
    <property type="match status" value="2"/>
</dbReference>
<keyword evidence="5" id="KW-0677">Repeat</keyword>
<evidence type="ECO:0000256" key="3">
    <source>
        <dbReference type="ARBA" id="ARBA00022692"/>
    </source>
</evidence>
<dbReference type="InterPro" id="IPR003598">
    <property type="entry name" value="Ig_sub2"/>
</dbReference>
<feature type="domain" description="Fibronectin type-III" evidence="18">
    <location>
        <begin position="1776"/>
        <end position="1872"/>
    </location>
</feature>
<keyword evidence="7 16" id="KW-1133">Transmembrane helix</keyword>
<keyword evidence="8" id="KW-0770">Synapse</keyword>
<evidence type="ECO:0000256" key="9">
    <source>
        <dbReference type="ARBA" id="ARBA00023136"/>
    </source>
</evidence>
<feature type="domain" description="Fibronectin type-III" evidence="18">
    <location>
        <begin position="1553"/>
        <end position="1650"/>
    </location>
</feature>
<dbReference type="Pfam" id="PF07679">
    <property type="entry name" value="I-set"/>
    <property type="match status" value="4"/>
</dbReference>
<dbReference type="FunFam" id="2.60.40.10:FF:000236">
    <property type="entry name" value="Sidekick cell adhesion molecule 2"/>
    <property type="match status" value="1"/>
</dbReference>
<evidence type="ECO:0000256" key="8">
    <source>
        <dbReference type="ARBA" id="ARBA00023018"/>
    </source>
</evidence>
<dbReference type="FunFam" id="2.60.40.10:FF:000360">
    <property type="entry name" value="Sidekick cell adhesion molecule 2"/>
    <property type="match status" value="1"/>
</dbReference>
<feature type="domain" description="Fibronectin type-III" evidence="18">
    <location>
        <begin position="1146"/>
        <end position="1245"/>
    </location>
</feature>
<evidence type="ECO:0000256" key="6">
    <source>
        <dbReference type="ARBA" id="ARBA00022889"/>
    </source>
</evidence>
<evidence type="ECO:0000256" key="14">
    <source>
        <dbReference type="ARBA" id="ARBA00061621"/>
    </source>
</evidence>
<dbReference type="FunFam" id="2.60.40.10:FF:000359">
    <property type="entry name" value="Sidekick cell adhesion molecule 2"/>
    <property type="match status" value="1"/>
</dbReference>
<dbReference type="FunFam" id="2.60.40.10:FF:000202">
    <property type="entry name" value="Sidekick cell adhesion molecule 1"/>
    <property type="match status" value="1"/>
</dbReference>
<dbReference type="FunFam" id="2.60.40.10:FF:000209">
    <property type="entry name" value="Sidekick cell adhesion molecule 2"/>
    <property type="match status" value="1"/>
</dbReference>
<feature type="region of interest" description="Disordered" evidence="15">
    <location>
        <begin position="2150"/>
        <end position="2169"/>
    </location>
</feature>
<feature type="domain" description="Fibronectin type-III" evidence="18">
    <location>
        <begin position="844"/>
        <end position="940"/>
    </location>
</feature>
<feature type="region of interest" description="Disordered" evidence="15">
    <location>
        <begin position="2185"/>
        <end position="2220"/>
    </location>
</feature>
<keyword evidence="3 16" id="KW-0812">Transmembrane</keyword>
<feature type="domain" description="Ig-like" evidence="17">
    <location>
        <begin position="554"/>
        <end position="643"/>
    </location>
</feature>
<dbReference type="FunFam" id="2.60.40.10:FF:000028">
    <property type="entry name" value="Neuronal cell adhesion molecule"/>
    <property type="match status" value="1"/>
</dbReference>
<proteinExistence type="inferred from homology"/>
<feature type="domain" description="Fibronectin type-III" evidence="18">
    <location>
        <begin position="1454"/>
        <end position="1548"/>
    </location>
</feature>
<feature type="domain" description="Ig-like" evidence="17">
    <location>
        <begin position="168"/>
        <end position="250"/>
    </location>
</feature>
<dbReference type="FunFam" id="2.60.40.10:FF:000420">
    <property type="entry name" value="Sidekick cell adhesion molecule 2"/>
    <property type="match status" value="1"/>
</dbReference>
<dbReference type="InterPro" id="IPR036116">
    <property type="entry name" value="FN3_sf"/>
</dbReference>
<dbReference type="SUPFAM" id="SSF49265">
    <property type="entry name" value="Fibronectin type III"/>
    <property type="match status" value="7"/>
</dbReference>
<dbReference type="PROSITE" id="PS50853">
    <property type="entry name" value="FN3"/>
    <property type="match status" value="13"/>
</dbReference>
<evidence type="ECO:0000256" key="10">
    <source>
        <dbReference type="ARBA" id="ARBA00023157"/>
    </source>
</evidence>
<dbReference type="InterPro" id="IPR013098">
    <property type="entry name" value="Ig_I-set"/>
</dbReference>
<dbReference type="CTD" id="555553"/>
<feature type="domain" description="Fibronectin type-III" evidence="18">
    <location>
        <begin position="1655"/>
        <end position="1771"/>
    </location>
</feature>
<evidence type="ECO:0000256" key="4">
    <source>
        <dbReference type="ARBA" id="ARBA00022729"/>
    </source>
</evidence>
<dbReference type="SMART" id="SM00409">
    <property type="entry name" value="IG"/>
    <property type="match status" value="6"/>
</dbReference>
<feature type="domain" description="Fibronectin type-III" evidence="18">
    <location>
        <begin position="1353"/>
        <end position="1450"/>
    </location>
</feature>
<feature type="domain" description="Fibronectin type-III" evidence="18">
    <location>
        <begin position="743"/>
        <end position="839"/>
    </location>
</feature>
<dbReference type="FunFam" id="2.60.40.10:FF:000266">
    <property type="entry name" value="Sidekick cell adhesion molecule 2"/>
    <property type="match status" value="1"/>
</dbReference>
<dbReference type="GO" id="GO:0005886">
    <property type="term" value="C:plasma membrane"/>
    <property type="evidence" value="ECO:0007669"/>
    <property type="project" value="UniProtKB-SubCell"/>
</dbReference>
<dbReference type="PRINTS" id="PR00014">
    <property type="entry name" value="FNTYPEIII"/>
</dbReference>
<comment type="similarity">
    <text evidence="14">Belongs to the sidekick family.</text>
</comment>
<evidence type="ECO:0000256" key="12">
    <source>
        <dbReference type="ARBA" id="ARBA00023319"/>
    </source>
</evidence>
<name>A0A6P6JKB7_CARAU</name>
<evidence type="ECO:0000313" key="19">
    <source>
        <dbReference type="Proteomes" id="UP000515129"/>
    </source>
</evidence>
<gene>
    <name evidence="20" type="primary">sdk1b</name>
</gene>
<feature type="domain" description="Fibronectin type-III" evidence="18">
    <location>
        <begin position="1975"/>
        <end position="2072"/>
    </location>
</feature>
<feature type="domain" description="Fibronectin type-III" evidence="18">
    <location>
        <begin position="1876"/>
        <end position="1973"/>
    </location>
</feature>
<dbReference type="FunFam" id="2.60.40.10:FF:000177">
    <property type="entry name" value="Sidekick cell adhesion molecule 2"/>
    <property type="match status" value="1"/>
</dbReference>
<keyword evidence="6" id="KW-0130">Cell adhesion</keyword>
<dbReference type="FunFam" id="2.60.40.10:FF:000231">
    <property type="entry name" value="Sidekick cell adhesion molecule 2"/>
    <property type="match status" value="1"/>
</dbReference>
<evidence type="ECO:0000313" key="20">
    <source>
        <dbReference type="RefSeq" id="XP_026060045.1"/>
    </source>
</evidence>
<keyword evidence="2" id="KW-1003">Cell membrane</keyword>
<evidence type="ECO:0000259" key="18">
    <source>
        <dbReference type="PROSITE" id="PS50853"/>
    </source>
</evidence>
<organism evidence="19 20">
    <name type="scientific">Carassius auratus</name>
    <name type="common">Goldfish</name>
    <dbReference type="NCBI Taxonomy" id="7957"/>
    <lineage>
        <taxon>Eukaryota</taxon>
        <taxon>Metazoa</taxon>
        <taxon>Chordata</taxon>
        <taxon>Craniata</taxon>
        <taxon>Vertebrata</taxon>
        <taxon>Euteleostomi</taxon>
        <taxon>Actinopterygii</taxon>
        <taxon>Neopterygii</taxon>
        <taxon>Teleostei</taxon>
        <taxon>Ostariophysi</taxon>
        <taxon>Cypriniformes</taxon>
        <taxon>Cyprinidae</taxon>
        <taxon>Cyprininae</taxon>
        <taxon>Carassius</taxon>
    </lineage>
</organism>
<protein>
    <submittedName>
        <fullName evidence="20">Protein sidekick-1 isoform X1</fullName>
    </submittedName>
</protein>
<feature type="domain" description="Ig-like" evidence="17">
    <location>
        <begin position="647"/>
        <end position="736"/>
    </location>
</feature>
<feature type="domain" description="Fibronectin type-III" evidence="18">
    <location>
        <begin position="1250"/>
        <end position="1348"/>
    </location>
</feature>
<dbReference type="SUPFAM" id="SSF48726">
    <property type="entry name" value="Immunoglobulin"/>
    <property type="match status" value="5"/>
</dbReference>
<evidence type="ECO:0000256" key="5">
    <source>
        <dbReference type="ARBA" id="ARBA00022737"/>
    </source>
</evidence>
<dbReference type="FunFam" id="2.60.40.10:FF:000237">
    <property type="entry name" value="Sidekick cell adhesion molecule 2"/>
    <property type="match status" value="1"/>
</dbReference>
<dbReference type="PANTHER" id="PTHR44170:SF49">
    <property type="entry name" value="PROTEIN SIDEKICK-1 ISOFORM X1"/>
    <property type="match status" value="1"/>
</dbReference>
<sequence>MSRFGTQNSGTRLVKGYSRSVSLILEQRTETWSFWFESLIFVTTKCADEGESFPKALRHESKATGKVADSELNSLACGMNEDRLVNAAERSAHFRLFSQTSTSAEVIDSSFTGGESPLTKGKVKGIIHRQGNTQKVMAGKAKCGMWGWIFAFVFLWNTHMLRAQDIAPYFKTEAGAAQTHLEGNRLVLTCLAEGSWPLEFKWMRNNSDITEYTPEYRYTIMSLKREDAGIYQCAVRNRMGALIQTRADVRVAYMDNFAELEQRKTVSQGRAAVLNPPAVTSYPRPQVTWFRDGFKIIPNHRVAITLDNQLVVLGTAAADAGRYYVQAVNERNGENKTSPSIYLSITINKRNRGSLDVIAPAELVAPVIVIAPKNTSVVAGASEATLECVANARSLDRLQVFWKRNGVRLTAGVDSFGRRLVISNPTSADVGLYVCEAALRNSSQKSTEAKAYLSVLEPPYFTSKPKRSVITEVEKTVELHCQAKGVPTPKLEWFKDAVPLSTLSNPRYKLISSSMVLQVQRIQPDDAGIFQCFAENTAGEIQAYTNLVVTSVSPSFTTPPSDITVTDGTSAVFTCETSGAPKPAIVWRKGSQVLASGSVQTPRFTLLESGGLRILPIMPSDAGNYTCLASNSEGLVNTTVALTVLSRTFISTPPEDQRVIKGTTAVLNCAATHDPRVTVRYVWKKGTKPLSVSTGGRVSMKEGSLHISQTWSGDIGDYTCRVISPAGNDSKTARLEVIELPHSPRNLQVALNETDSRTVLLSWVRPFDGNSPLLRYIIELSENNSPWKVYMDDVSPALTSLLVIGLTPARTYQFRVCAVNQVGRGQYSAETNRLMLREEPPSAPPKNIVASGRTNQSIMVQWQPPPEPQLNGVLRGYVLRYRLAGLPGEFQLKNITSAEINYCLIGELIIWTQYEIQVAAYTGAGLGVYSQSVTEYTLQGVPTAPPQDVDAVALNSTTIKFTWTPPPQQFINGINQGYKLLVWPEDCPECITMVTIAPEFHGSRHYGYVSNLRKFTWYETAVLCFTTPGDGPASTPQLIQTHAYKPGPVTQLSFTEILDTSLRISWQEPEEKNGIITGYILCWEEAGQNETRVSQTLSNSTLTYKVTGLTSLITYTLQVAAVTQAGTGAATSSTISTGLPPELPGAPSNLVISNISPHSATIKFHPGSDGKTAISKWIVEGQVGTVDENEEWKVLYEMDSPPAADTLEIPNLIPFTQYRFRMKQVNIVGSSPFSQPSRVMQTLQSNPDVAPTNLTVFSASETSLRIRWEPLPEAAYNGNPESVGYRVRAQRADGLGQPRMETVSERLSREATVEGLEEWTEYELSIQAFNGIGPGPWGSPVLGKTKESVPSGEPENVSAEAMSSTSILVTWDSVPEHQKNGHILGYKVLYKEKDSERAAQVQLVNGNQIHLLLLKNLSKFILYEVQVLAFTRVGDGPPSLPPTAERTKDDVPGPPVRLVFPEVRLTSVRVVWQPPSEPNGIIMGYQISYRLDINDPNKFTTVEVGSNARQFTVTGLIPESAYVFQITARTQKGWGPPEEAIVITTEKRERPQPPRRLTVPQKGVESHKLRLHWMAGGDGSSPVRYFTLQALELPDGEWKIHTSSIGHNNTSWEVDRLKPYTSYKFKMMATNDVGDSAFSKETEPVTTLQDVPDEAPVILSIKPSTTTSVIVQWQPPTEGTVNGILVGYRVYYRELPRENSPDEPKTATNQSTISPEFRAKSTFKTVSSPSLTEFELTQLSKYRRYSIVMTAFNVVGESPSSAPVEVFVGEAAPSVAPQNIQVKSVSSSQLDVEWQPPPVETQNGNIQGYKIHYWEKSRQNESEKELVLFVPDTSVHLKNLTSYTNYLVQLSAFNTAGDGPLSAAREGRTLQAAPGAPSHMVFSEVTGSSLNVSWGAPLLPNGVVEGYRVVYEPTAPVHGVSKTVTVEIKGNWQRWLKVRDLMRGVIYRFKVQSRTISYGPELEANITAGPVEGSPGSPLQTSVTKSASALTLHWSKGAEGAGPVTGYVIEARPSDEGLWDTFVKHLPPGSFSYTISLDRLRSGVAYEFRVIAVNRFGYGDPSQPSTAMSALSETPFYEEWWFLIVMALISLIFILMVVFGLLLLGQNKKYRSCGTGKHITTVEESVTLDNGGFTALELNSRHLNVKSSFLKKNGTRSPPRPSPGGLHYSDEDICNSYNGAVLTESTTLTEKPTELSESEVSTRPVTPRVKVSDSDYEDEQPKHSFVNHYMSDPTYYNSWKRQPKGMKTGGEYEECAMTDAEGGYYQTVVTQHSVGGVYTPTGQPAPGTRTPVTGFSSFV</sequence>
<dbReference type="PANTHER" id="PTHR44170">
    <property type="entry name" value="PROTEIN SIDEKICK"/>
    <property type="match status" value="1"/>
</dbReference>
<evidence type="ECO:0000256" key="11">
    <source>
        <dbReference type="ARBA" id="ARBA00023180"/>
    </source>
</evidence>
<dbReference type="PROSITE" id="PS50835">
    <property type="entry name" value="IG_LIKE"/>
    <property type="match status" value="5"/>
</dbReference>
<dbReference type="FunFam" id="2.60.40.10:FF:000434">
    <property type="entry name" value="Sidekick cell adhesion molecule 2"/>
    <property type="match status" value="1"/>
</dbReference>
<evidence type="ECO:0000256" key="1">
    <source>
        <dbReference type="ARBA" id="ARBA00004251"/>
    </source>
</evidence>
<dbReference type="FunFam" id="2.60.40.10:FF:000261">
    <property type="entry name" value="Sidekick cell adhesion molecule 2"/>
    <property type="match status" value="1"/>
</dbReference>
<dbReference type="GO" id="GO:0045202">
    <property type="term" value="C:synapse"/>
    <property type="evidence" value="ECO:0007669"/>
    <property type="project" value="UniProtKB-SubCell"/>
</dbReference>
<comment type="subcellular location">
    <subcellularLocation>
        <location evidence="1">Cell membrane</location>
        <topology evidence="1">Single-pass type I membrane protein</topology>
    </subcellularLocation>
    <subcellularLocation>
        <location evidence="13">Synapse</location>
    </subcellularLocation>
</comment>
<dbReference type="OrthoDB" id="8923679at2759"/>
<dbReference type="Proteomes" id="UP000515129">
    <property type="component" value="Chromosome 26"/>
</dbReference>
<evidence type="ECO:0000256" key="16">
    <source>
        <dbReference type="SAM" id="Phobius"/>
    </source>
</evidence>
<dbReference type="KEGG" id="caua:113044346"/>
<keyword evidence="10" id="KW-1015">Disulfide bond</keyword>
<keyword evidence="9 16" id="KW-0472">Membrane</keyword>
<keyword evidence="12" id="KW-0393">Immunoglobulin domain</keyword>
<evidence type="ECO:0000256" key="2">
    <source>
        <dbReference type="ARBA" id="ARBA00022475"/>
    </source>
</evidence>
<evidence type="ECO:0000256" key="7">
    <source>
        <dbReference type="ARBA" id="ARBA00022989"/>
    </source>
</evidence>
<feature type="domain" description="Ig-like" evidence="17">
    <location>
        <begin position="366"/>
        <end position="454"/>
    </location>
</feature>
<dbReference type="Gene3D" id="2.60.40.10">
    <property type="entry name" value="Immunoglobulins"/>
    <property type="match status" value="19"/>
</dbReference>
<dbReference type="InterPro" id="IPR013783">
    <property type="entry name" value="Ig-like_fold"/>
</dbReference>